<protein>
    <submittedName>
        <fullName evidence="1">Uncharacterized protein</fullName>
    </submittedName>
</protein>
<reference evidence="1" key="1">
    <citation type="submission" date="2023-10" db="EMBL/GenBank/DDBJ databases">
        <authorList>
            <person name="Chen Y."/>
            <person name="Shah S."/>
            <person name="Dougan E. K."/>
            <person name="Thang M."/>
            <person name="Chan C."/>
        </authorList>
    </citation>
    <scope>NUCLEOTIDE SEQUENCE [LARGE SCALE GENOMIC DNA]</scope>
</reference>
<gene>
    <name evidence="1" type="ORF">PCOR1329_LOCUS2124</name>
</gene>
<proteinExistence type="predicted"/>
<sequence length="189" mass="19424">MLRAPHGTLQALTLGPAPEHPAVLRRAGPGAALGAAGRAQAGPRVAGGRRRPWAAGAAAVLEAVDAWFTWFGTQPYQSAFIVASIKATASDLLAQKGERMARDGKAAGEASAGEAPAAASAGPARGACSFGGAVSWRRTLAFLLYGGLYQGCAQHFSGRAKGGDWEREGYEICCMQLVSASPRGPFLDT</sequence>
<dbReference type="Proteomes" id="UP001189429">
    <property type="component" value="Unassembled WGS sequence"/>
</dbReference>
<evidence type="ECO:0000313" key="2">
    <source>
        <dbReference type="Proteomes" id="UP001189429"/>
    </source>
</evidence>
<dbReference type="EMBL" id="CAUYUJ010000525">
    <property type="protein sequence ID" value="CAK0791068.1"/>
    <property type="molecule type" value="Genomic_DNA"/>
</dbReference>
<accession>A0ABN9PG71</accession>
<comment type="caution">
    <text evidence="1">The sequence shown here is derived from an EMBL/GenBank/DDBJ whole genome shotgun (WGS) entry which is preliminary data.</text>
</comment>
<name>A0ABN9PG71_9DINO</name>
<organism evidence="1 2">
    <name type="scientific">Prorocentrum cordatum</name>
    <dbReference type="NCBI Taxonomy" id="2364126"/>
    <lineage>
        <taxon>Eukaryota</taxon>
        <taxon>Sar</taxon>
        <taxon>Alveolata</taxon>
        <taxon>Dinophyceae</taxon>
        <taxon>Prorocentrales</taxon>
        <taxon>Prorocentraceae</taxon>
        <taxon>Prorocentrum</taxon>
    </lineage>
</organism>
<evidence type="ECO:0000313" key="1">
    <source>
        <dbReference type="EMBL" id="CAK0791068.1"/>
    </source>
</evidence>
<keyword evidence="2" id="KW-1185">Reference proteome</keyword>